<dbReference type="InterPro" id="IPR036188">
    <property type="entry name" value="FAD/NAD-bd_sf"/>
</dbReference>
<evidence type="ECO:0000256" key="2">
    <source>
        <dbReference type="ARBA" id="ARBA00023002"/>
    </source>
</evidence>
<organism evidence="4">
    <name type="scientific">uncultured Rubrobacteraceae bacterium</name>
    <dbReference type="NCBI Taxonomy" id="349277"/>
    <lineage>
        <taxon>Bacteria</taxon>
        <taxon>Bacillati</taxon>
        <taxon>Actinomycetota</taxon>
        <taxon>Rubrobacteria</taxon>
        <taxon>Rubrobacterales</taxon>
        <taxon>Rubrobacteraceae</taxon>
        <taxon>environmental samples</taxon>
    </lineage>
</organism>
<name>A0A6J4S929_9ACTN</name>
<protein>
    <submittedName>
        <fullName evidence="4">Thioredoxin reductase</fullName>
        <ecNumber evidence="4">1.8.1.9</ecNumber>
    </submittedName>
</protein>
<feature type="non-terminal residue" evidence="4">
    <location>
        <position position="46"/>
    </location>
</feature>
<accession>A0A6J4S929</accession>
<dbReference type="SUPFAM" id="SSF51905">
    <property type="entry name" value="FAD/NAD(P)-binding domain"/>
    <property type="match status" value="1"/>
</dbReference>
<evidence type="ECO:0000259" key="3">
    <source>
        <dbReference type="Pfam" id="PF00890"/>
    </source>
</evidence>
<proteinExistence type="predicted"/>
<keyword evidence="2 4" id="KW-0560">Oxidoreductase</keyword>
<evidence type="ECO:0000313" key="4">
    <source>
        <dbReference type="EMBL" id="CAA9489325.1"/>
    </source>
</evidence>
<dbReference type="EC" id="1.8.1.9" evidence="4"/>
<dbReference type="AlphaFoldDB" id="A0A6J4S929"/>
<dbReference type="InterPro" id="IPR003953">
    <property type="entry name" value="FAD-dep_OxRdtase_2_FAD-bd"/>
</dbReference>
<feature type="domain" description="FAD-dependent oxidoreductase 2 FAD-binding" evidence="3">
    <location>
        <begin position="6"/>
        <end position="39"/>
    </location>
</feature>
<gene>
    <name evidence="4" type="ORF">AVDCRST_MAG12-1999</name>
</gene>
<evidence type="ECO:0000256" key="1">
    <source>
        <dbReference type="ARBA" id="ARBA00022630"/>
    </source>
</evidence>
<sequence>MDTTWDCIVVGAGAAGLSAALVLGRARQRTLVVDAGRPSNAPAHGI</sequence>
<reference evidence="4" key="1">
    <citation type="submission" date="2020-02" db="EMBL/GenBank/DDBJ databases">
        <authorList>
            <person name="Meier V. D."/>
        </authorList>
    </citation>
    <scope>NUCLEOTIDE SEQUENCE</scope>
    <source>
        <strain evidence="4">AVDCRST_MAG12</strain>
    </source>
</reference>
<dbReference type="GO" id="GO:0004791">
    <property type="term" value="F:thioredoxin-disulfide reductase (NADPH) activity"/>
    <property type="evidence" value="ECO:0007669"/>
    <property type="project" value="UniProtKB-EC"/>
</dbReference>
<keyword evidence="1" id="KW-0285">Flavoprotein</keyword>
<dbReference type="Gene3D" id="3.50.50.60">
    <property type="entry name" value="FAD/NAD(P)-binding domain"/>
    <property type="match status" value="1"/>
</dbReference>
<dbReference type="EMBL" id="CADCVK010000305">
    <property type="protein sequence ID" value="CAA9489325.1"/>
    <property type="molecule type" value="Genomic_DNA"/>
</dbReference>
<dbReference type="Pfam" id="PF00890">
    <property type="entry name" value="FAD_binding_2"/>
    <property type="match status" value="1"/>
</dbReference>